<dbReference type="InterPro" id="IPR000182">
    <property type="entry name" value="GNAT_dom"/>
</dbReference>
<protein>
    <submittedName>
        <fullName evidence="4">GNAT family N-acetyltransferase</fullName>
        <ecNumber evidence="4">2.3.-.-</ecNumber>
    </submittedName>
</protein>
<dbReference type="GO" id="GO:0016746">
    <property type="term" value="F:acyltransferase activity"/>
    <property type="evidence" value="ECO:0007669"/>
    <property type="project" value="UniProtKB-KW"/>
</dbReference>
<evidence type="ECO:0000313" key="5">
    <source>
        <dbReference type="Proteomes" id="UP001596208"/>
    </source>
</evidence>
<gene>
    <name evidence="4" type="ORF">ACFPRK_24240</name>
</gene>
<organism evidence="4 5">
    <name type="scientific">Streptomyces mutomycini</name>
    <dbReference type="NCBI Taxonomy" id="284036"/>
    <lineage>
        <taxon>Bacteria</taxon>
        <taxon>Bacillati</taxon>
        <taxon>Actinomycetota</taxon>
        <taxon>Actinomycetes</taxon>
        <taxon>Kitasatosporales</taxon>
        <taxon>Streptomycetaceae</taxon>
        <taxon>Streptomyces</taxon>
    </lineage>
</organism>
<evidence type="ECO:0000256" key="1">
    <source>
        <dbReference type="ARBA" id="ARBA00022679"/>
    </source>
</evidence>
<accession>A0ABW0B9K5</accession>
<dbReference type="Proteomes" id="UP001596208">
    <property type="component" value="Unassembled WGS sequence"/>
</dbReference>
<dbReference type="RefSeq" id="WP_065847589.1">
    <property type="nucleotide sequence ID" value="NZ_JBHSKI010000011.1"/>
</dbReference>
<dbReference type="Gene3D" id="3.40.630.30">
    <property type="match status" value="1"/>
</dbReference>
<proteinExistence type="predicted"/>
<dbReference type="EMBL" id="JBHSKI010000011">
    <property type="protein sequence ID" value="MFC5173682.1"/>
    <property type="molecule type" value="Genomic_DNA"/>
</dbReference>
<dbReference type="PROSITE" id="PS51186">
    <property type="entry name" value="GNAT"/>
    <property type="match status" value="1"/>
</dbReference>
<dbReference type="CDD" id="cd04301">
    <property type="entry name" value="NAT_SF"/>
    <property type="match status" value="1"/>
</dbReference>
<dbReference type="InterPro" id="IPR050832">
    <property type="entry name" value="Bact_Acetyltransf"/>
</dbReference>
<dbReference type="PANTHER" id="PTHR43877">
    <property type="entry name" value="AMINOALKYLPHOSPHONATE N-ACETYLTRANSFERASE-RELATED-RELATED"/>
    <property type="match status" value="1"/>
</dbReference>
<evidence type="ECO:0000313" key="4">
    <source>
        <dbReference type="EMBL" id="MFC5173682.1"/>
    </source>
</evidence>
<reference evidence="5" key="1">
    <citation type="journal article" date="2019" name="Int. J. Syst. Evol. Microbiol.">
        <title>The Global Catalogue of Microorganisms (GCM) 10K type strain sequencing project: providing services to taxonomists for standard genome sequencing and annotation.</title>
        <authorList>
            <consortium name="The Broad Institute Genomics Platform"/>
            <consortium name="The Broad Institute Genome Sequencing Center for Infectious Disease"/>
            <person name="Wu L."/>
            <person name="Ma J."/>
        </authorList>
    </citation>
    <scope>NUCLEOTIDE SEQUENCE [LARGE SCALE GENOMIC DNA]</scope>
    <source>
        <strain evidence="5">CGMCC 4.1721</strain>
    </source>
</reference>
<evidence type="ECO:0000256" key="2">
    <source>
        <dbReference type="ARBA" id="ARBA00023315"/>
    </source>
</evidence>
<dbReference type="Pfam" id="PF00583">
    <property type="entry name" value="Acetyltransf_1"/>
    <property type="match status" value="1"/>
</dbReference>
<feature type="domain" description="N-acetyltransferase" evidence="3">
    <location>
        <begin position="15"/>
        <end position="179"/>
    </location>
</feature>
<dbReference type="EC" id="2.3.-.-" evidence="4"/>
<name>A0ABW0B9K5_9ACTN</name>
<keyword evidence="1 4" id="KW-0808">Transferase</keyword>
<keyword evidence="5" id="KW-1185">Reference proteome</keyword>
<dbReference type="InterPro" id="IPR016181">
    <property type="entry name" value="Acyl_CoA_acyltransferase"/>
</dbReference>
<dbReference type="PANTHER" id="PTHR43877:SF2">
    <property type="entry name" value="AMINOALKYLPHOSPHONATE N-ACETYLTRANSFERASE-RELATED"/>
    <property type="match status" value="1"/>
</dbReference>
<dbReference type="SUPFAM" id="SSF55729">
    <property type="entry name" value="Acyl-CoA N-acyltransferases (Nat)"/>
    <property type="match status" value="1"/>
</dbReference>
<comment type="caution">
    <text evidence="4">The sequence shown here is derived from an EMBL/GenBank/DDBJ whole genome shotgun (WGS) entry which is preliminary data.</text>
</comment>
<keyword evidence="2 4" id="KW-0012">Acyltransferase</keyword>
<sequence length="192" mass="20807">MGQQTDPPSEEAPGCRVRRREGSDLDACVQVLADVHECDGYPEEWPERPGEWLARPSLFAAWVAELDGKIVGHVGLTGGGAEDRAPGLWSRRTGVPVEKTAVISRLFVSPTARGHGAGALLMERAAWEARRRGLHPVLDVLTSDASAVALYERLGWTWLATVDQRWGPDRTVTVHCYAAPVTHGPSRGQSGP</sequence>
<evidence type="ECO:0000259" key="3">
    <source>
        <dbReference type="PROSITE" id="PS51186"/>
    </source>
</evidence>